<dbReference type="SMART" id="SM00965">
    <property type="entry name" value="STN"/>
    <property type="match status" value="1"/>
</dbReference>
<dbReference type="Gene3D" id="3.55.50.30">
    <property type="match status" value="1"/>
</dbReference>
<dbReference type="OrthoDB" id="9760333at2"/>
<dbReference type="InterPro" id="IPR012910">
    <property type="entry name" value="Plug_dom"/>
</dbReference>
<evidence type="ECO:0000256" key="10">
    <source>
        <dbReference type="ARBA" id="ARBA00023237"/>
    </source>
</evidence>
<evidence type="ECO:0000256" key="5">
    <source>
        <dbReference type="ARBA" id="ARBA00022692"/>
    </source>
</evidence>
<dbReference type="SUPFAM" id="SSF56935">
    <property type="entry name" value="Porins"/>
    <property type="match status" value="1"/>
</dbReference>
<dbReference type="Pfam" id="PF07660">
    <property type="entry name" value="STN"/>
    <property type="match status" value="1"/>
</dbReference>
<evidence type="ECO:0000313" key="15">
    <source>
        <dbReference type="EMBL" id="RAK57670.1"/>
    </source>
</evidence>
<dbReference type="AlphaFoldDB" id="A0A328ART9"/>
<dbReference type="Pfam" id="PF07715">
    <property type="entry name" value="Plug"/>
    <property type="match status" value="1"/>
</dbReference>
<evidence type="ECO:0000313" key="16">
    <source>
        <dbReference type="Proteomes" id="UP000249725"/>
    </source>
</evidence>
<feature type="domain" description="Secretin/TonB short N-terminal" evidence="14">
    <location>
        <begin position="52"/>
        <end position="102"/>
    </location>
</feature>
<feature type="signal peptide" evidence="13">
    <location>
        <begin position="1"/>
        <end position="26"/>
    </location>
</feature>
<keyword evidence="2 11" id="KW-0813">Transport</keyword>
<keyword evidence="7" id="KW-0406">Ion transport</keyword>
<dbReference type="InterPro" id="IPR000531">
    <property type="entry name" value="Beta-barrel_TonB"/>
</dbReference>
<dbReference type="Pfam" id="PF00593">
    <property type="entry name" value="TonB_dep_Rec_b-barrel"/>
    <property type="match status" value="1"/>
</dbReference>
<organism evidence="15 16">
    <name type="scientific">Phenylobacterium deserti</name>
    <dbReference type="NCBI Taxonomy" id="1914756"/>
    <lineage>
        <taxon>Bacteria</taxon>
        <taxon>Pseudomonadati</taxon>
        <taxon>Pseudomonadota</taxon>
        <taxon>Alphaproteobacteria</taxon>
        <taxon>Caulobacterales</taxon>
        <taxon>Caulobacteraceae</taxon>
        <taxon>Phenylobacterium</taxon>
    </lineage>
</organism>
<dbReference type="PANTHER" id="PTHR32552">
    <property type="entry name" value="FERRICHROME IRON RECEPTOR-RELATED"/>
    <property type="match status" value="1"/>
</dbReference>
<evidence type="ECO:0000256" key="13">
    <source>
        <dbReference type="SAM" id="SignalP"/>
    </source>
</evidence>
<keyword evidence="3 11" id="KW-1134">Transmembrane beta strand</keyword>
<evidence type="ECO:0000256" key="1">
    <source>
        <dbReference type="ARBA" id="ARBA00004571"/>
    </source>
</evidence>
<name>A0A328ART9_9CAUL</name>
<keyword evidence="9 11" id="KW-0472">Membrane</keyword>
<dbReference type="PROSITE" id="PS52016">
    <property type="entry name" value="TONB_DEPENDENT_REC_3"/>
    <property type="match status" value="1"/>
</dbReference>
<accession>A0A328ART9</accession>
<comment type="similarity">
    <text evidence="11 12">Belongs to the TonB-dependent receptor family.</text>
</comment>
<protein>
    <submittedName>
        <fullName evidence="15">TonB-dependent receptor</fullName>
    </submittedName>
</protein>
<reference evidence="16" key="1">
    <citation type="submission" date="2018-05" db="EMBL/GenBank/DDBJ databases">
        <authorList>
            <person name="Li X."/>
        </authorList>
    </citation>
    <scope>NUCLEOTIDE SEQUENCE [LARGE SCALE GENOMIC DNA]</scope>
    <source>
        <strain evidence="16">YIM 73061</strain>
    </source>
</reference>
<keyword evidence="8 12" id="KW-0798">TonB box</keyword>
<dbReference type="PANTHER" id="PTHR32552:SF81">
    <property type="entry name" value="TONB-DEPENDENT OUTER MEMBRANE RECEPTOR"/>
    <property type="match status" value="1"/>
</dbReference>
<comment type="caution">
    <text evidence="15">The sequence shown here is derived from an EMBL/GenBank/DDBJ whole genome shotgun (WGS) entry which is preliminary data.</text>
</comment>
<keyword evidence="13" id="KW-0732">Signal</keyword>
<comment type="subcellular location">
    <subcellularLocation>
        <location evidence="1 11">Cell outer membrane</location>
        <topology evidence="1 11">Multi-pass membrane protein</topology>
    </subcellularLocation>
</comment>
<dbReference type="EMBL" id="QFYR01000001">
    <property type="protein sequence ID" value="RAK57670.1"/>
    <property type="molecule type" value="Genomic_DNA"/>
</dbReference>
<evidence type="ECO:0000256" key="8">
    <source>
        <dbReference type="ARBA" id="ARBA00023077"/>
    </source>
</evidence>
<evidence type="ECO:0000256" key="6">
    <source>
        <dbReference type="ARBA" id="ARBA00023004"/>
    </source>
</evidence>
<evidence type="ECO:0000256" key="4">
    <source>
        <dbReference type="ARBA" id="ARBA00022496"/>
    </source>
</evidence>
<evidence type="ECO:0000256" key="7">
    <source>
        <dbReference type="ARBA" id="ARBA00023065"/>
    </source>
</evidence>
<dbReference type="Proteomes" id="UP000249725">
    <property type="component" value="Unassembled WGS sequence"/>
</dbReference>
<evidence type="ECO:0000256" key="9">
    <source>
        <dbReference type="ARBA" id="ARBA00023136"/>
    </source>
</evidence>
<evidence type="ECO:0000256" key="12">
    <source>
        <dbReference type="RuleBase" id="RU003357"/>
    </source>
</evidence>
<keyword evidence="5 11" id="KW-0812">Transmembrane</keyword>
<proteinExistence type="inferred from homology"/>
<dbReference type="InterPro" id="IPR039426">
    <property type="entry name" value="TonB-dep_rcpt-like"/>
</dbReference>
<keyword evidence="15" id="KW-0675">Receptor</keyword>
<dbReference type="GO" id="GO:0006826">
    <property type="term" value="P:iron ion transport"/>
    <property type="evidence" value="ECO:0007669"/>
    <property type="project" value="UniProtKB-KW"/>
</dbReference>
<gene>
    <name evidence="15" type="ORF">DJ018_07015</name>
</gene>
<evidence type="ECO:0000256" key="3">
    <source>
        <dbReference type="ARBA" id="ARBA00022452"/>
    </source>
</evidence>
<dbReference type="GO" id="GO:0009279">
    <property type="term" value="C:cell outer membrane"/>
    <property type="evidence" value="ECO:0007669"/>
    <property type="project" value="UniProtKB-SubCell"/>
</dbReference>
<keyword evidence="6" id="KW-0408">Iron</keyword>
<evidence type="ECO:0000259" key="14">
    <source>
        <dbReference type="SMART" id="SM00965"/>
    </source>
</evidence>
<keyword evidence="10 11" id="KW-0998">Cell outer membrane</keyword>
<evidence type="ECO:0000256" key="11">
    <source>
        <dbReference type="PROSITE-ProRule" id="PRU01360"/>
    </source>
</evidence>
<feature type="chain" id="PRO_5016241490" evidence="13">
    <location>
        <begin position="27"/>
        <end position="802"/>
    </location>
</feature>
<keyword evidence="16" id="KW-1185">Reference proteome</keyword>
<dbReference type="Gene3D" id="2.40.170.20">
    <property type="entry name" value="TonB-dependent receptor, beta-barrel domain"/>
    <property type="match status" value="1"/>
</dbReference>
<keyword evidence="4" id="KW-0410">Iron transport</keyword>
<evidence type="ECO:0000256" key="2">
    <source>
        <dbReference type="ARBA" id="ARBA00022448"/>
    </source>
</evidence>
<sequence>MVSVQNSLAAAIVGVSVVAAASQAEAAPVRRFDVGPNTYSEALIELAIQGQVSLLGASSCRGHSRTSLRGAYTVEEALRRLLAGAPCRFVVVGGDTVRISAAAAPVVQTRLADAGTSAPLPQPTAPLLTEVTVTAAKRRQSLDDLPLPVTVLSNQELQVTAATDAGEASGQIAGLLTTNLGPGRDKIMLRGLSDGAFTGRARSTVTTVLDDAPLNYAAPDPDLRLADVERLEVIRGPQGTLYGAGALSGVYRIVTRKPDLQEPRAGVQASYATTKDGSPSSSLDGYVSIPIVQDRVGLRLVAYEERRGGFLDNVALRESDVDSTERRGARLALRIAATPNWTIDLAGVAQDLESRDSQYSTAASFWRETSVAETHSNHFGQLALTVRGSLPFADVTSSTSFVRHSYVSQHDATAAFGAVGTPIAIAVYREPLKLKMLTQDIFLSSQGGGAVRWLGGFYGVSSLEAMTPTLEMGWPGVPQFEAYREQRDERMREMALYGEVEWEVWRGWNLGLGIRVFDTHLKVRSDVDQLDPYDRHVHRRLDYSGASHRVSLHRDLGDGDLVYALYSEGHRPGGLNTSGFFQPLENWTEYESDRLHNLEVGGRLTTFGDRLTLQGAVFFERWNEVQTYQFLWPTGFYYADNVGDADLLGAELEAAYDFDWGLTLKGNALLTGSRVVDPNPLFALRVVDTLPGAPTFSGGVLAAYERPLRGKVAMRLLGDISYVGRSGLSFDAVLSPRMGDFLRTRLSAQLVGAHWTAELFVSNPTNSKSDTFAYGNPWSLGLVNQATPLRPRTLGVTLSAAY</sequence>
<dbReference type="InterPro" id="IPR011662">
    <property type="entry name" value="Secretin/TonB_short_N"/>
</dbReference>
<dbReference type="InterPro" id="IPR036942">
    <property type="entry name" value="Beta-barrel_TonB_sf"/>
</dbReference>